<dbReference type="GeneID" id="19948781"/>
<dbReference type="Gene3D" id="2.80.10.50">
    <property type="match status" value="1"/>
</dbReference>
<dbReference type="PROSITE" id="PS50231">
    <property type="entry name" value="RICIN_B_LECTIN"/>
    <property type="match status" value="1"/>
</dbReference>
<keyword evidence="3" id="KW-1185">Reference proteome</keyword>
<feature type="signal peptide" evidence="1">
    <location>
        <begin position="1"/>
        <end position="17"/>
    </location>
</feature>
<dbReference type="EMBL" id="JH767155">
    <property type="protein sequence ID" value="EQC34281.1"/>
    <property type="molecule type" value="Genomic_DNA"/>
</dbReference>
<sequence length="187" mass="21257">MGLHVSVMIALAAVALGDPLPSKNVTLSSANTTEAATRQNQFPTRQWGIQRGTLFWTGWMNLWTPQDQWTTISGSAVTTKCRDCDGSKAWEVYQSPESNKVDMLRNVHTDLCLDAYWSNDAGNPVVHGYPCNLQNGNQHWDFDLSAEYGWIRHRRYQEWILYGYDGDMIHIKDARVGDEDAQFVFVP</sequence>
<gene>
    <name evidence="2" type="ORF">SDRG_08054</name>
</gene>
<dbReference type="VEuPathDB" id="FungiDB:SDRG_08054"/>
<dbReference type="OMA" id="TRQWGIQ"/>
<dbReference type="Proteomes" id="UP000030762">
    <property type="component" value="Unassembled WGS sequence"/>
</dbReference>
<evidence type="ECO:0000256" key="1">
    <source>
        <dbReference type="SAM" id="SignalP"/>
    </source>
</evidence>
<dbReference type="OrthoDB" id="10334757at2759"/>
<feature type="chain" id="PRO_5004569699" evidence="1">
    <location>
        <begin position="18"/>
        <end position="187"/>
    </location>
</feature>
<dbReference type="RefSeq" id="XP_008612143.1">
    <property type="nucleotide sequence ID" value="XM_008613921.1"/>
</dbReference>
<name>T0QHP7_SAPDV</name>
<protein>
    <submittedName>
        <fullName evidence="2">Uncharacterized protein</fullName>
    </submittedName>
</protein>
<evidence type="ECO:0000313" key="3">
    <source>
        <dbReference type="Proteomes" id="UP000030762"/>
    </source>
</evidence>
<organism evidence="2 3">
    <name type="scientific">Saprolegnia diclina (strain VS20)</name>
    <dbReference type="NCBI Taxonomy" id="1156394"/>
    <lineage>
        <taxon>Eukaryota</taxon>
        <taxon>Sar</taxon>
        <taxon>Stramenopiles</taxon>
        <taxon>Oomycota</taxon>
        <taxon>Saprolegniomycetes</taxon>
        <taxon>Saprolegniales</taxon>
        <taxon>Saprolegniaceae</taxon>
        <taxon>Saprolegnia</taxon>
    </lineage>
</organism>
<keyword evidence="1" id="KW-0732">Signal</keyword>
<accession>T0QHP7</accession>
<proteinExistence type="predicted"/>
<evidence type="ECO:0000313" key="2">
    <source>
        <dbReference type="EMBL" id="EQC34281.1"/>
    </source>
</evidence>
<dbReference type="CDD" id="cd00161">
    <property type="entry name" value="beta-trefoil_Ricin-like"/>
    <property type="match status" value="1"/>
</dbReference>
<reference evidence="2 3" key="1">
    <citation type="submission" date="2012-04" db="EMBL/GenBank/DDBJ databases">
        <title>The Genome Sequence of Saprolegnia declina VS20.</title>
        <authorList>
            <consortium name="The Broad Institute Genome Sequencing Platform"/>
            <person name="Russ C."/>
            <person name="Nusbaum C."/>
            <person name="Tyler B."/>
            <person name="van West P."/>
            <person name="Dieguez-Uribeondo J."/>
            <person name="de Bruijn I."/>
            <person name="Tripathy S."/>
            <person name="Jiang R."/>
            <person name="Young S.K."/>
            <person name="Zeng Q."/>
            <person name="Gargeya S."/>
            <person name="Fitzgerald M."/>
            <person name="Haas B."/>
            <person name="Abouelleil A."/>
            <person name="Alvarado L."/>
            <person name="Arachchi H.M."/>
            <person name="Berlin A."/>
            <person name="Chapman S.B."/>
            <person name="Goldberg J."/>
            <person name="Griggs A."/>
            <person name="Gujja S."/>
            <person name="Hansen M."/>
            <person name="Howarth C."/>
            <person name="Imamovic A."/>
            <person name="Larimer J."/>
            <person name="McCowen C."/>
            <person name="Montmayeur A."/>
            <person name="Murphy C."/>
            <person name="Neiman D."/>
            <person name="Pearson M."/>
            <person name="Priest M."/>
            <person name="Roberts A."/>
            <person name="Saif S."/>
            <person name="Shea T."/>
            <person name="Sisk P."/>
            <person name="Sykes S."/>
            <person name="Wortman J."/>
            <person name="Nusbaum C."/>
            <person name="Birren B."/>
        </authorList>
    </citation>
    <scope>NUCLEOTIDE SEQUENCE [LARGE SCALE GENOMIC DNA]</scope>
    <source>
        <strain evidence="2 3">VS20</strain>
    </source>
</reference>
<dbReference type="InParanoid" id="T0QHP7"/>
<dbReference type="InterPro" id="IPR035992">
    <property type="entry name" value="Ricin_B-like_lectins"/>
</dbReference>
<dbReference type="SUPFAM" id="SSF50370">
    <property type="entry name" value="Ricin B-like lectins"/>
    <property type="match status" value="1"/>
</dbReference>
<dbReference type="AlphaFoldDB" id="T0QHP7"/>